<dbReference type="Proteomes" id="UP000597867">
    <property type="component" value="Unassembled WGS sequence"/>
</dbReference>
<reference evidence="1" key="1">
    <citation type="submission" date="2020-10" db="EMBL/GenBank/DDBJ databases">
        <authorList>
            <person name="Castelo-Branco R."/>
            <person name="Eusebio N."/>
            <person name="Adriana R."/>
            <person name="Vieira A."/>
            <person name="Brugerolle De Fraissinette N."/>
            <person name="Rezende De Castro R."/>
            <person name="Schneider M.P."/>
            <person name="Vasconcelos V."/>
            <person name="Leao P.N."/>
        </authorList>
    </citation>
    <scope>NUCLEOTIDE SEQUENCE</scope>
    <source>
        <strain evidence="1">LEGE 04289</strain>
    </source>
</reference>
<name>A0ACC5Q5R7_DOLFA</name>
<comment type="caution">
    <text evidence="1">The sequence shown here is derived from an EMBL/GenBank/DDBJ whole genome shotgun (WGS) entry which is preliminary data.</text>
</comment>
<dbReference type="EMBL" id="JADEWF010000062">
    <property type="protein sequence ID" value="MBE9220279.1"/>
    <property type="molecule type" value="Genomic_DNA"/>
</dbReference>
<evidence type="ECO:0000313" key="1">
    <source>
        <dbReference type="EMBL" id="MBE9220279.1"/>
    </source>
</evidence>
<protein>
    <submittedName>
        <fullName evidence="1">DUF1501 domain-containing protein</fullName>
    </submittedName>
</protein>
<sequence length="409" mass="44558">MKRRDFLLQGGLFSTSLITAIGSNVWVAQSATPNNNPKRLIIIFLRGAVDGLNIVVPYSETAYYQVRPQIAIPQPGKEGGVIDLDGRFGLHPVLSPLMPFWQQGNLAFVHACGSPNPTRSHFDAQKYMESGTPGNKGTKDGWMNRLLAVISKKTPVQAVTVGQNTPWILYGQMPIANLLAGGNPKKPLLIDRPQVAKAFDQLYSGKNNLSQTYRQGRMGREAIMKDLDNEMKMANNGAPLPHGFARDANHLAQLMVQDPRIELGFMALGGWDTHTDQGSSQGKLAQNLGKLGTGLAALAQGLGTVYQNTTIVVMSEFGRTVQQNNDGGTDHGHGNVFWVLGGKIRGGKVYGEWPGLSPSQLYQKRDLAITTDFRDVISALLQGHLDLNPSQINQILPNYTPTQKVALLN</sequence>
<accession>A0ACC5Q5R7</accession>
<organism evidence="1 2">
    <name type="scientific">Dolichospermum flos-aquae LEGE 04289</name>
    <dbReference type="NCBI Taxonomy" id="1828708"/>
    <lineage>
        <taxon>Bacteria</taxon>
        <taxon>Bacillati</taxon>
        <taxon>Cyanobacteriota</taxon>
        <taxon>Cyanophyceae</taxon>
        <taxon>Nostocales</taxon>
        <taxon>Aphanizomenonaceae</taxon>
        <taxon>Dolichospermum</taxon>
    </lineage>
</organism>
<gene>
    <name evidence="1" type="ORF">IQ222_16125</name>
</gene>
<proteinExistence type="predicted"/>
<evidence type="ECO:0000313" key="2">
    <source>
        <dbReference type="Proteomes" id="UP000597867"/>
    </source>
</evidence>
<keyword evidence="2" id="KW-1185">Reference proteome</keyword>